<dbReference type="OrthoDB" id="4174861at2"/>
<gene>
    <name evidence="2" type="ORF">ADK75_13505</name>
</gene>
<dbReference type="AlphaFoldDB" id="A0A0L8MW77"/>
<keyword evidence="1" id="KW-1133">Transmembrane helix</keyword>
<feature type="transmembrane region" description="Helical" evidence="1">
    <location>
        <begin position="87"/>
        <end position="120"/>
    </location>
</feature>
<evidence type="ECO:0000313" key="3">
    <source>
        <dbReference type="Proteomes" id="UP000037084"/>
    </source>
</evidence>
<dbReference type="PATRIC" id="fig|1961.12.peg.3130"/>
<dbReference type="InterPro" id="IPR011989">
    <property type="entry name" value="ARM-like"/>
</dbReference>
<dbReference type="InterPro" id="IPR016024">
    <property type="entry name" value="ARM-type_fold"/>
</dbReference>
<name>A0A0L8MW77_STRVG</name>
<keyword evidence="1" id="KW-0472">Membrane</keyword>
<evidence type="ECO:0000256" key="1">
    <source>
        <dbReference type="SAM" id="Phobius"/>
    </source>
</evidence>
<accession>A0A0L8MW77</accession>
<organism evidence="2 3">
    <name type="scientific">Streptomyces virginiae</name>
    <name type="common">Streptomyces cinnamonensis</name>
    <dbReference type="NCBI Taxonomy" id="1961"/>
    <lineage>
        <taxon>Bacteria</taxon>
        <taxon>Bacillati</taxon>
        <taxon>Actinomycetota</taxon>
        <taxon>Actinomycetes</taxon>
        <taxon>Kitasatosporales</taxon>
        <taxon>Streptomycetaceae</taxon>
        <taxon>Streptomyces</taxon>
    </lineage>
</organism>
<feature type="transmembrane region" description="Helical" evidence="1">
    <location>
        <begin position="43"/>
        <end position="66"/>
    </location>
</feature>
<reference evidence="3" key="1">
    <citation type="submission" date="2015-07" db="EMBL/GenBank/DDBJ databases">
        <authorList>
            <consortium name="Consortium for Microbial Forensics and Genomics (microFORGE)"/>
            <person name="Knight B.M."/>
            <person name="Roberts D.P."/>
            <person name="Lin D."/>
            <person name="Hari K."/>
            <person name="Fletcher J."/>
            <person name="Melcher U."/>
            <person name="Blagden T."/>
            <person name="Winegar R.A."/>
        </authorList>
    </citation>
    <scope>NUCLEOTIDE SEQUENCE [LARGE SCALE GENOMIC DNA]</scope>
    <source>
        <strain evidence="3">NRRL B-1447</strain>
    </source>
</reference>
<dbReference type="Proteomes" id="UP000037084">
    <property type="component" value="Unassembled WGS sequence"/>
</dbReference>
<keyword evidence="1" id="KW-0812">Transmembrane</keyword>
<dbReference type="RefSeq" id="WP_053170812.1">
    <property type="nucleotide sequence ID" value="NZ_LGUV01000133.1"/>
</dbReference>
<proteinExistence type="predicted"/>
<evidence type="ECO:0000313" key="2">
    <source>
        <dbReference type="EMBL" id="KOG54647.1"/>
    </source>
</evidence>
<dbReference type="EMBL" id="LGUV01000133">
    <property type="protein sequence ID" value="KOG54647.1"/>
    <property type="molecule type" value="Genomic_DNA"/>
</dbReference>
<dbReference type="SUPFAM" id="SSF48371">
    <property type="entry name" value="ARM repeat"/>
    <property type="match status" value="1"/>
</dbReference>
<evidence type="ECO:0008006" key="4">
    <source>
        <dbReference type="Google" id="ProtNLM"/>
    </source>
</evidence>
<comment type="caution">
    <text evidence="2">The sequence shown here is derived from an EMBL/GenBank/DDBJ whole genome shotgun (WGS) entry which is preliminary data.</text>
</comment>
<sequence length="220" mass="24124">MTTGKWLWISVRRYVLTALIAWTVAASVTPALGHDPFVNEFALEMSVGLVGIPLLTITTTFVLILLSGRRFEPPTGGPLRIRGGWMVVLPWAVLLPAALLMPLQYLIMVGAQFAYVIWVLPCEDSRDTANVLRLLADPAVPAEQRARIARAVAELRTRPVVEALVAAAQDEEPEVADAALTSLCSIWQHDGVVGEDLLLKLTDQDQDRVRALGVKVRSPW</sequence>
<dbReference type="Gene3D" id="1.25.10.10">
    <property type="entry name" value="Leucine-rich Repeat Variant"/>
    <property type="match status" value="1"/>
</dbReference>
<protein>
    <recommendedName>
        <fullName evidence="4">HEAT repeat domain-containing protein</fullName>
    </recommendedName>
</protein>